<evidence type="ECO:0000256" key="1">
    <source>
        <dbReference type="SAM" id="SignalP"/>
    </source>
</evidence>
<name>A0AAV0ZBL0_VICFA</name>
<feature type="signal peptide" evidence="1">
    <location>
        <begin position="1"/>
        <end position="17"/>
    </location>
</feature>
<evidence type="ECO:0008006" key="4">
    <source>
        <dbReference type="Google" id="ProtNLM"/>
    </source>
</evidence>
<protein>
    <recommendedName>
        <fullName evidence="4">Secreted protein</fullName>
    </recommendedName>
</protein>
<dbReference type="Proteomes" id="UP001157006">
    <property type="component" value="Chromosome 1S"/>
</dbReference>
<evidence type="ECO:0000313" key="2">
    <source>
        <dbReference type="EMBL" id="CAI8594908.1"/>
    </source>
</evidence>
<gene>
    <name evidence="2" type="ORF">VFH_I165080</name>
</gene>
<dbReference type="AlphaFoldDB" id="A0AAV0ZBL0"/>
<evidence type="ECO:0000313" key="3">
    <source>
        <dbReference type="Proteomes" id="UP001157006"/>
    </source>
</evidence>
<dbReference type="EMBL" id="OX451735">
    <property type="protein sequence ID" value="CAI8594908.1"/>
    <property type="molecule type" value="Genomic_DNA"/>
</dbReference>
<keyword evidence="1" id="KW-0732">Signal</keyword>
<feature type="chain" id="PRO_5043796483" description="Secreted protein" evidence="1">
    <location>
        <begin position="18"/>
        <end position="199"/>
    </location>
</feature>
<proteinExistence type="predicted"/>
<sequence length="199" mass="22529">MFSRSLFFFFVFDIVLGVIDRGVENTVIVIEVVVEEGPEDQRENEGELLCIVLMLHNSCSSVLKASSLSTSAFFSSRLSMDSMERFLLPEFRPKTVRRWCIVPLDTAIDLFIHEEELGEFNLFIVVWSGDKPSIISVALMESFAEAVLFWLVKFSQGLLDSSTQALLFWLAKSSQLLISSDRGNETSIEIVDNLWSTAR</sequence>
<reference evidence="2 3" key="1">
    <citation type="submission" date="2023-01" db="EMBL/GenBank/DDBJ databases">
        <authorList>
            <person name="Kreplak J."/>
        </authorList>
    </citation>
    <scope>NUCLEOTIDE SEQUENCE [LARGE SCALE GENOMIC DNA]</scope>
</reference>
<accession>A0AAV0ZBL0</accession>
<organism evidence="2 3">
    <name type="scientific">Vicia faba</name>
    <name type="common">Broad bean</name>
    <name type="synonym">Faba vulgaris</name>
    <dbReference type="NCBI Taxonomy" id="3906"/>
    <lineage>
        <taxon>Eukaryota</taxon>
        <taxon>Viridiplantae</taxon>
        <taxon>Streptophyta</taxon>
        <taxon>Embryophyta</taxon>
        <taxon>Tracheophyta</taxon>
        <taxon>Spermatophyta</taxon>
        <taxon>Magnoliopsida</taxon>
        <taxon>eudicotyledons</taxon>
        <taxon>Gunneridae</taxon>
        <taxon>Pentapetalae</taxon>
        <taxon>rosids</taxon>
        <taxon>fabids</taxon>
        <taxon>Fabales</taxon>
        <taxon>Fabaceae</taxon>
        <taxon>Papilionoideae</taxon>
        <taxon>50 kb inversion clade</taxon>
        <taxon>NPAAA clade</taxon>
        <taxon>Hologalegina</taxon>
        <taxon>IRL clade</taxon>
        <taxon>Fabeae</taxon>
        <taxon>Vicia</taxon>
    </lineage>
</organism>
<keyword evidence="3" id="KW-1185">Reference proteome</keyword>